<evidence type="ECO:0000313" key="3">
    <source>
        <dbReference type="Proteomes" id="UP000250140"/>
    </source>
</evidence>
<sequence length="102" mass="11039">MLCTIRCTDTKARTDPPRSRNHPPGSITGAPPDSRRPQRHRASGTPTADPPPHYSNGIGPIEPDHRNHRAARRIERPSASPTDLPTTQAGRNSEPKLQLGAG</sequence>
<name>A0A8E2JN59_9PEZI</name>
<dbReference type="Proteomes" id="UP000250140">
    <property type="component" value="Unassembled WGS sequence"/>
</dbReference>
<keyword evidence="3" id="KW-1185">Reference proteome</keyword>
<accession>A0A8E2JN59</accession>
<feature type="compositionally biased region" description="Basic and acidic residues" evidence="1">
    <location>
        <begin position="8"/>
        <end position="18"/>
    </location>
</feature>
<protein>
    <submittedName>
        <fullName evidence="2">Uncharacterized protein</fullName>
    </submittedName>
</protein>
<feature type="compositionally biased region" description="Polar residues" evidence="1">
    <location>
        <begin position="79"/>
        <end position="91"/>
    </location>
</feature>
<proteinExistence type="predicted"/>
<dbReference type="AlphaFoldDB" id="A0A8E2JN59"/>
<feature type="region of interest" description="Disordered" evidence="1">
    <location>
        <begin position="1"/>
        <end position="102"/>
    </location>
</feature>
<reference evidence="2 3" key="1">
    <citation type="journal article" date="2016" name="Nat. Commun.">
        <title>Ectomycorrhizal ecology is imprinted in the genome of the dominant symbiotic fungus Cenococcum geophilum.</title>
        <authorList>
            <consortium name="DOE Joint Genome Institute"/>
            <person name="Peter M."/>
            <person name="Kohler A."/>
            <person name="Ohm R.A."/>
            <person name="Kuo A."/>
            <person name="Krutzmann J."/>
            <person name="Morin E."/>
            <person name="Arend M."/>
            <person name="Barry K.W."/>
            <person name="Binder M."/>
            <person name="Choi C."/>
            <person name="Clum A."/>
            <person name="Copeland A."/>
            <person name="Grisel N."/>
            <person name="Haridas S."/>
            <person name="Kipfer T."/>
            <person name="LaButti K."/>
            <person name="Lindquist E."/>
            <person name="Lipzen A."/>
            <person name="Maire R."/>
            <person name="Meier B."/>
            <person name="Mihaltcheva S."/>
            <person name="Molinier V."/>
            <person name="Murat C."/>
            <person name="Poggeler S."/>
            <person name="Quandt C.A."/>
            <person name="Sperisen C."/>
            <person name="Tritt A."/>
            <person name="Tisserant E."/>
            <person name="Crous P.W."/>
            <person name="Henrissat B."/>
            <person name="Nehls U."/>
            <person name="Egli S."/>
            <person name="Spatafora J.W."/>
            <person name="Grigoriev I.V."/>
            <person name="Martin F.M."/>
        </authorList>
    </citation>
    <scope>NUCLEOTIDE SEQUENCE [LARGE SCALE GENOMIC DNA]</scope>
    <source>
        <strain evidence="2 3">CBS 207.34</strain>
    </source>
</reference>
<evidence type="ECO:0000313" key="2">
    <source>
        <dbReference type="EMBL" id="OCL03374.1"/>
    </source>
</evidence>
<evidence type="ECO:0000256" key="1">
    <source>
        <dbReference type="SAM" id="MobiDB-lite"/>
    </source>
</evidence>
<organism evidence="2 3">
    <name type="scientific">Glonium stellatum</name>
    <dbReference type="NCBI Taxonomy" id="574774"/>
    <lineage>
        <taxon>Eukaryota</taxon>
        <taxon>Fungi</taxon>
        <taxon>Dikarya</taxon>
        <taxon>Ascomycota</taxon>
        <taxon>Pezizomycotina</taxon>
        <taxon>Dothideomycetes</taxon>
        <taxon>Pleosporomycetidae</taxon>
        <taxon>Gloniales</taxon>
        <taxon>Gloniaceae</taxon>
        <taxon>Glonium</taxon>
    </lineage>
</organism>
<gene>
    <name evidence="2" type="ORF">AOQ84DRAFT_381698</name>
</gene>
<dbReference type="EMBL" id="KV750750">
    <property type="protein sequence ID" value="OCL03374.1"/>
    <property type="molecule type" value="Genomic_DNA"/>
</dbReference>